<name>A0A2U2C4J6_9RHOB</name>
<evidence type="ECO:0000313" key="2">
    <source>
        <dbReference type="EMBL" id="PWE26793.1"/>
    </source>
</evidence>
<dbReference type="CDD" id="cd11297">
    <property type="entry name" value="PIN_LabA-like_N_1"/>
    <property type="match status" value="1"/>
</dbReference>
<organism evidence="2 3">
    <name type="scientific">Pararhodobacter marinus</name>
    <dbReference type="NCBI Taxonomy" id="2184063"/>
    <lineage>
        <taxon>Bacteria</taxon>
        <taxon>Pseudomonadati</taxon>
        <taxon>Pseudomonadota</taxon>
        <taxon>Alphaproteobacteria</taxon>
        <taxon>Rhodobacterales</taxon>
        <taxon>Paracoccaceae</taxon>
        <taxon>Pararhodobacter</taxon>
    </lineage>
</organism>
<dbReference type="Gene3D" id="3.40.50.1010">
    <property type="entry name" value="5'-nuclease"/>
    <property type="match status" value="1"/>
</dbReference>
<reference evidence="2 3" key="1">
    <citation type="submission" date="2018-05" db="EMBL/GenBank/DDBJ databases">
        <title>Pararhodobacter marina sp. nov., isolated from deep-sea water of the Indian Ocean.</title>
        <authorList>
            <person name="Lai Q.Sr."/>
            <person name="Liu X."/>
            <person name="Shao Z."/>
        </authorList>
    </citation>
    <scope>NUCLEOTIDE SEQUENCE [LARGE SCALE GENOMIC DNA]</scope>
    <source>
        <strain evidence="2 3">CIC4N-9</strain>
    </source>
</reference>
<dbReference type="Proteomes" id="UP000244940">
    <property type="component" value="Unassembled WGS sequence"/>
</dbReference>
<dbReference type="OrthoDB" id="9783963at2"/>
<gene>
    <name evidence="2" type="ORF">C4N9_20365</name>
</gene>
<dbReference type="PANTHER" id="PTHR35811">
    <property type="entry name" value="SLR1870 PROTEIN"/>
    <property type="match status" value="1"/>
</dbReference>
<dbReference type="RefSeq" id="WP_109535178.1">
    <property type="nucleotide sequence ID" value="NZ_QEYD01000016.1"/>
</dbReference>
<feature type="domain" description="NYN" evidence="1">
    <location>
        <begin position="17"/>
        <end position="138"/>
    </location>
</feature>
<dbReference type="GO" id="GO:0004540">
    <property type="term" value="F:RNA nuclease activity"/>
    <property type="evidence" value="ECO:0007669"/>
    <property type="project" value="InterPro"/>
</dbReference>
<dbReference type="GeneID" id="94367252"/>
<accession>A0A2U2C4J6</accession>
<dbReference type="InterPro" id="IPR021139">
    <property type="entry name" value="NYN"/>
</dbReference>
<evidence type="ECO:0000259" key="1">
    <source>
        <dbReference type="Pfam" id="PF01936"/>
    </source>
</evidence>
<dbReference type="PANTHER" id="PTHR35811:SF1">
    <property type="entry name" value="HTH OST-TYPE DOMAIN-CONTAINING PROTEIN"/>
    <property type="match status" value="1"/>
</dbReference>
<proteinExistence type="predicted"/>
<evidence type="ECO:0000313" key="3">
    <source>
        <dbReference type="Proteomes" id="UP000244940"/>
    </source>
</evidence>
<keyword evidence="3" id="KW-1185">Reference proteome</keyword>
<dbReference type="AlphaFoldDB" id="A0A2U2C4J6"/>
<sequence>MKPSDPLSAPLTRCRAVALLVDGENVSPGQAAACHEAAAALGPVTVARVYGDARNIGTWLEKPGYHAVHAGSGRNLTDMLLTVEAMALAFSGDVDGFALASNDGDFTPLVQALTARGFPVLGLVGPAASGILRASFTQVQVLAPPKAPKAAKSAAPPPRPAPEITARAALADGPVTPQVFARAMQIAGHTVPKGSAGWRAWAKKSLPGFVVEGSGPATRYRVGP</sequence>
<protein>
    <recommendedName>
        <fullName evidence="1">NYN domain-containing protein</fullName>
    </recommendedName>
</protein>
<comment type="caution">
    <text evidence="2">The sequence shown here is derived from an EMBL/GenBank/DDBJ whole genome shotgun (WGS) entry which is preliminary data.</text>
</comment>
<dbReference type="EMBL" id="QEYD01000016">
    <property type="protein sequence ID" value="PWE26793.1"/>
    <property type="molecule type" value="Genomic_DNA"/>
</dbReference>
<dbReference type="Pfam" id="PF01936">
    <property type="entry name" value="NYN"/>
    <property type="match status" value="1"/>
</dbReference>